<reference evidence="12" key="2">
    <citation type="submission" date="2025-08" db="UniProtKB">
        <authorList>
            <consortium name="Ensembl"/>
        </authorList>
    </citation>
    <scope>IDENTIFICATION</scope>
</reference>
<dbReference type="InterPro" id="IPR018270">
    <property type="entry name" value="C_nuclsd_transpt_met_bac"/>
</dbReference>
<evidence type="ECO:0000256" key="4">
    <source>
        <dbReference type="ARBA" id="ARBA00022692"/>
    </source>
</evidence>
<feature type="transmembrane region" description="Helical" evidence="7">
    <location>
        <begin position="267"/>
        <end position="295"/>
    </location>
</feature>
<gene>
    <name evidence="12" type="primary">SLC28A3</name>
</gene>
<dbReference type="GeneID" id="113033639"/>
<feature type="transmembrane region" description="Helical" evidence="7">
    <location>
        <begin position="454"/>
        <end position="475"/>
    </location>
</feature>
<evidence type="ECO:0000256" key="3">
    <source>
        <dbReference type="ARBA" id="ARBA00022475"/>
    </source>
</evidence>
<feature type="transmembrane region" description="Helical" evidence="7">
    <location>
        <begin position="200"/>
        <end position="220"/>
    </location>
</feature>
<dbReference type="Bgee" id="ENSACLG00000018317">
    <property type="expression patterns" value="Expressed in liver and 1 other cell type or tissue"/>
</dbReference>
<evidence type="ECO:0000259" key="11">
    <source>
        <dbReference type="Pfam" id="PF07670"/>
    </source>
</evidence>
<comment type="similarity">
    <text evidence="2 7">Belongs to the concentrative nucleoside transporter (CNT) (TC 2.A.41) family.</text>
</comment>
<keyword evidence="6 7" id="KW-0472">Membrane</keyword>
<accession>A0A3P8QC35</accession>
<dbReference type="InterPro" id="IPR008276">
    <property type="entry name" value="C_nuclsd_transpt"/>
</dbReference>
<dbReference type="NCBIfam" id="TIGR00804">
    <property type="entry name" value="nupC"/>
    <property type="match status" value="1"/>
</dbReference>
<organism evidence="12 13">
    <name type="scientific">Astatotilapia calliptera</name>
    <name type="common">Eastern happy</name>
    <name type="synonym">Chromis callipterus</name>
    <dbReference type="NCBI Taxonomy" id="8154"/>
    <lineage>
        <taxon>Eukaryota</taxon>
        <taxon>Metazoa</taxon>
        <taxon>Chordata</taxon>
        <taxon>Craniata</taxon>
        <taxon>Vertebrata</taxon>
        <taxon>Euteleostomi</taxon>
        <taxon>Actinopterygii</taxon>
        <taxon>Neopterygii</taxon>
        <taxon>Teleostei</taxon>
        <taxon>Neoteleostei</taxon>
        <taxon>Acanthomorphata</taxon>
        <taxon>Ovalentaria</taxon>
        <taxon>Cichlomorphae</taxon>
        <taxon>Cichliformes</taxon>
        <taxon>Cichlidae</taxon>
        <taxon>African cichlids</taxon>
        <taxon>Pseudocrenilabrinae</taxon>
        <taxon>Haplochromini</taxon>
        <taxon>Astatotilapia</taxon>
    </lineage>
</organism>
<keyword evidence="3" id="KW-1003">Cell membrane</keyword>
<dbReference type="GO" id="GO:0015864">
    <property type="term" value="P:pyrimidine nucleoside transport"/>
    <property type="evidence" value="ECO:0007669"/>
    <property type="project" value="TreeGrafter"/>
</dbReference>
<feature type="transmembrane region" description="Helical" evidence="7">
    <location>
        <begin position="151"/>
        <end position="170"/>
    </location>
</feature>
<feature type="transmembrane region" description="Helical" evidence="7">
    <location>
        <begin position="177"/>
        <end position="194"/>
    </location>
</feature>
<name>A0A3P8QC35_ASTCA</name>
<feature type="region of interest" description="Disordered" evidence="8">
    <location>
        <begin position="1"/>
        <end position="22"/>
    </location>
</feature>
<dbReference type="InterPro" id="IPR011642">
    <property type="entry name" value="Gate_dom"/>
</dbReference>
<protein>
    <recommendedName>
        <fullName evidence="7">Sodium/nucleoside cotransporter</fullName>
    </recommendedName>
</protein>
<dbReference type="PANTHER" id="PTHR10590:SF4">
    <property type="entry name" value="SOLUTE CARRIER FAMILY 28 MEMBER 3"/>
    <property type="match status" value="1"/>
</dbReference>
<evidence type="ECO:0000259" key="10">
    <source>
        <dbReference type="Pfam" id="PF07662"/>
    </source>
</evidence>
<evidence type="ECO:0000256" key="1">
    <source>
        <dbReference type="ARBA" id="ARBA00004651"/>
    </source>
</evidence>
<keyword evidence="5 7" id="KW-1133">Transmembrane helix</keyword>
<feature type="domain" description="Concentrative nucleoside transporter C-terminal" evidence="10">
    <location>
        <begin position="364"/>
        <end position="584"/>
    </location>
</feature>
<keyword evidence="4 7" id="KW-0812">Transmembrane</keyword>
<feature type="domain" description="Nucleoside transporter/FeoB GTPase Gate" evidence="11">
    <location>
        <begin position="261"/>
        <end position="359"/>
    </location>
</feature>
<evidence type="ECO:0000256" key="2">
    <source>
        <dbReference type="ARBA" id="ARBA00009033"/>
    </source>
</evidence>
<feature type="transmembrane region" description="Helical" evidence="7">
    <location>
        <begin position="105"/>
        <end position="123"/>
    </location>
</feature>
<dbReference type="InterPro" id="IPR002668">
    <property type="entry name" value="CNT_N_dom"/>
</dbReference>
<dbReference type="STRING" id="8154.ENSACLP00000026923"/>
<keyword evidence="13" id="KW-1185">Reference proteome</keyword>
<dbReference type="PANTHER" id="PTHR10590">
    <property type="entry name" value="SODIUM/NUCLEOSIDE COTRANSPORTER"/>
    <property type="match status" value="1"/>
</dbReference>
<dbReference type="Pfam" id="PF01773">
    <property type="entry name" value="Nucleos_tra2_N"/>
    <property type="match status" value="1"/>
</dbReference>
<evidence type="ECO:0000259" key="9">
    <source>
        <dbReference type="Pfam" id="PF01773"/>
    </source>
</evidence>
<dbReference type="AlphaFoldDB" id="A0A3P8QC35"/>
<dbReference type="GeneTree" id="ENSGT00390000016025"/>
<evidence type="ECO:0000256" key="8">
    <source>
        <dbReference type="SAM" id="MobiDB-lite"/>
    </source>
</evidence>
<feature type="domain" description="Concentrative nucleoside transporter N-terminal" evidence="9">
    <location>
        <begin position="181"/>
        <end position="253"/>
    </location>
</feature>
<dbReference type="Proteomes" id="UP000265100">
    <property type="component" value="Chromosome 12"/>
</dbReference>
<evidence type="ECO:0000256" key="7">
    <source>
        <dbReference type="RuleBase" id="RU362018"/>
    </source>
</evidence>
<sequence>MKSKEMELDIIENKDGKQGNDNEAFESEEQQHICTDVEISSEGIDDASAKMGQHNKSLLEKKVEALQGYMAKHKDQIHLISQLVLAAGFVAMVIAACVVNFHRAVGLLVISLVTIFFLVWDWMMERYGEQVWEALAPIRDLLSRNWCGIRWIIYMSVLVAVVCWLALDTAQRGTRQLVSFFGLLLFVFLTLLFSKHPFRWSWQTLVFGTGLQFIFGLLILRTTFGLGALRWLGNKAEAFMSFTDTGSKFVFGESYTDHFLAFKVMPILVFLSSVISMLYYIGFMAWLICKIGFIMQVTMGTSPAESMAAAGNIFLGLANSPLLIRPYISELTLSEIHAVMTGGFASISGTILGAYISFGVDATHLLTATVMSAPASLAIAKMFWPETIVSRSNRPVKMDKGESKNLLEAASLGASRAIALVASVLANIIAFMALLSFFDAVLSWLGGMFDCPQLSFSLICSYVFMPLSFMMGVSFEDSFIVAELMGIKTFLSEFVAFQKLSELINRRKAGGPEYVHNVKQYISVHSEAIATYALCGFSNIASLGMSIGALSAMAPDRRSDFSSCGLRALIAGSISCFMTACIAGMLYIPDSECPHLLSVEFNNTSMTNSSQMHACCTELYNSVTVYEPWNVTTGDGFSQSSLLGCCTLTPSELFNCSLML</sequence>
<dbReference type="GO" id="GO:0015389">
    <property type="term" value="F:pyrimidine- and adenosine-specific:sodium symporter activity"/>
    <property type="evidence" value="ECO:0007669"/>
    <property type="project" value="TreeGrafter"/>
</dbReference>
<feature type="transmembrane region" description="Helical" evidence="7">
    <location>
        <begin position="307"/>
        <end position="324"/>
    </location>
</feature>
<dbReference type="OrthoDB" id="6075923at2759"/>
<dbReference type="GO" id="GO:0015860">
    <property type="term" value="P:purine nucleoside transmembrane transport"/>
    <property type="evidence" value="ECO:0007669"/>
    <property type="project" value="TreeGrafter"/>
</dbReference>
<reference evidence="12" key="3">
    <citation type="submission" date="2025-09" db="UniProtKB">
        <authorList>
            <consortium name="Ensembl"/>
        </authorList>
    </citation>
    <scope>IDENTIFICATION</scope>
</reference>
<feature type="transmembrane region" description="Helical" evidence="7">
    <location>
        <begin position="79"/>
        <end position="98"/>
    </location>
</feature>
<dbReference type="GO" id="GO:0005886">
    <property type="term" value="C:plasma membrane"/>
    <property type="evidence" value="ECO:0007669"/>
    <property type="project" value="UniProtKB-SubCell"/>
</dbReference>
<comment type="subcellular location">
    <subcellularLocation>
        <location evidence="1">Cell membrane</location>
        <topology evidence="1">Multi-pass membrane protein</topology>
    </subcellularLocation>
</comment>
<evidence type="ECO:0000313" key="13">
    <source>
        <dbReference type="Proteomes" id="UP000265100"/>
    </source>
</evidence>
<feature type="transmembrane region" description="Helical" evidence="7">
    <location>
        <begin position="529"/>
        <end position="554"/>
    </location>
</feature>
<evidence type="ECO:0000256" key="6">
    <source>
        <dbReference type="ARBA" id="ARBA00023136"/>
    </source>
</evidence>
<reference evidence="12" key="1">
    <citation type="submission" date="2018-05" db="EMBL/GenBank/DDBJ databases">
        <authorList>
            <person name="Datahose"/>
        </authorList>
    </citation>
    <scope>NUCLEOTIDE SEQUENCE</scope>
</reference>
<feature type="compositionally biased region" description="Basic and acidic residues" evidence="8">
    <location>
        <begin position="1"/>
        <end position="20"/>
    </location>
</feature>
<keyword evidence="7" id="KW-0813">Transport</keyword>
<feature type="transmembrane region" description="Helical" evidence="7">
    <location>
        <begin position="566"/>
        <end position="588"/>
    </location>
</feature>
<dbReference type="InterPro" id="IPR011657">
    <property type="entry name" value="CNT_C_dom"/>
</dbReference>
<dbReference type="Pfam" id="PF07670">
    <property type="entry name" value="Gate"/>
    <property type="match status" value="1"/>
</dbReference>
<dbReference type="Pfam" id="PF07662">
    <property type="entry name" value="Nucleos_tra2_C"/>
    <property type="match status" value="1"/>
</dbReference>
<evidence type="ECO:0000256" key="5">
    <source>
        <dbReference type="ARBA" id="ARBA00022989"/>
    </source>
</evidence>
<dbReference type="Ensembl" id="ENSACLT00000027554.2">
    <property type="protein sequence ID" value="ENSACLP00000026923.1"/>
    <property type="gene ID" value="ENSACLG00000018317.2"/>
</dbReference>
<dbReference type="OMA" id="ERKYDTV"/>
<evidence type="ECO:0000313" key="12">
    <source>
        <dbReference type="Ensembl" id="ENSACLP00000026923.1"/>
    </source>
</evidence>
<proteinExistence type="inferred from homology"/>
<dbReference type="RefSeq" id="XP_026043418.1">
    <property type="nucleotide sequence ID" value="XM_026187633.1"/>
</dbReference>
<feature type="transmembrane region" description="Helical" evidence="7">
    <location>
        <begin position="336"/>
        <end position="358"/>
    </location>
</feature>